<comment type="caution">
    <text evidence="1">The sequence shown here is derived from an EMBL/GenBank/DDBJ whole genome shotgun (WGS) entry which is preliminary data.</text>
</comment>
<accession>A0AA88GF22</accession>
<dbReference type="Proteomes" id="UP000816034">
    <property type="component" value="Unassembled WGS sequence"/>
</dbReference>
<name>A0AA88GF22_NAELO</name>
<dbReference type="AlphaFoldDB" id="A0AA88GF22"/>
<dbReference type="GO" id="GO:0005737">
    <property type="term" value="C:cytoplasm"/>
    <property type="evidence" value="ECO:0007669"/>
    <property type="project" value="TreeGrafter"/>
</dbReference>
<proteinExistence type="predicted"/>
<dbReference type="InterPro" id="IPR005334">
    <property type="entry name" value="Tctex-1-like"/>
</dbReference>
<protein>
    <submittedName>
        <fullName evidence="1">Uncharacterized protein</fullName>
    </submittedName>
</protein>
<dbReference type="CDD" id="cd21459">
    <property type="entry name" value="DLC-like_TCTEX1D2"/>
    <property type="match status" value="1"/>
</dbReference>
<dbReference type="Pfam" id="PF03645">
    <property type="entry name" value="Tctex-1"/>
    <property type="match status" value="1"/>
</dbReference>
<gene>
    <name evidence="1" type="ORF">C9374_010860</name>
</gene>
<dbReference type="RefSeq" id="XP_044543464.1">
    <property type="nucleotide sequence ID" value="XM_044686451.1"/>
</dbReference>
<dbReference type="GO" id="GO:0007018">
    <property type="term" value="P:microtubule-based movement"/>
    <property type="evidence" value="ECO:0007669"/>
    <property type="project" value="TreeGrafter"/>
</dbReference>
<dbReference type="PANTHER" id="PTHR21255">
    <property type="entry name" value="T-COMPLEX-ASSOCIATED-TESTIS-EXPRESSED 1/ DYNEIN LIGHT CHAIN"/>
    <property type="match status" value="1"/>
</dbReference>
<reference evidence="1 2" key="1">
    <citation type="journal article" date="2018" name="BMC Genomics">
        <title>The genome of Naegleria lovaniensis, the basis for a comparative approach to unravel pathogenicity factors of the human pathogenic amoeba N. fowleri.</title>
        <authorList>
            <person name="Liechti N."/>
            <person name="Schurch N."/>
            <person name="Bruggmann R."/>
            <person name="Wittwer M."/>
        </authorList>
    </citation>
    <scope>NUCLEOTIDE SEQUENCE [LARGE SCALE GENOMIC DNA]</scope>
    <source>
        <strain evidence="1 2">ATCC 30569</strain>
    </source>
</reference>
<evidence type="ECO:0000313" key="2">
    <source>
        <dbReference type="Proteomes" id="UP000816034"/>
    </source>
</evidence>
<dbReference type="InterPro" id="IPR038586">
    <property type="entry name" value="Tctex-1-like_sf"/>
</dbReference>
<dbReference type="GeneID" id="68103314"/>
<dbReference type="GO" id="GO:0045505">
    <property type="term" value="F:dynein intermediate chain binding"/>
    <property type="evidence" value="ECO:0007669"/>
    <property type="project" value="TreeGrafter"/>
</dbReference>
<dbReference type="EMBL" id="PYSW02000046">
    <property type="protein sequence ID" value="KAG2374290.1"/>
    <property type="molecule type" value="Genomic_DNA"/>
</dbReference>
<sequence length="136" mass="15708">MDAIHIQTHTENGIQEEIYLNSYHMKPKEGQKFVKKDVEDKLNEFLRTELENEEYEANHSVVRSKELSTKILDLLKKCGYPRYKFIVQVVITSTSGQGIRVASRFLWDPSTDNYASASFKNSSLTCVAMVFGLFYE</sequence>
<organism evidence="1 2">
    <name type="scientific">Naegleria lovaniensis</name>
    <name type="common">Amoeba</name>
    <dbReference type="NCBI Taxonomy" id="51637"/>
    <lineage>
        <taxon>Eukaryota</taxon>
        <taxon>Discoba</taxon>
        <taxon>Heterolobosea</taxon>
        <taxon>Tetramitia</taxon>
        <taxon>Eutetramitia</taxon>
        <taxon>Vahlkampfiidae</taxon>
        <taxon>Naegleria</taxon>
    </lineage>
</organism>
<dbReference type="PANTHER" id="PTHR21255:SF7">
    <property type="entry name" value="DYNEIN LIGHT CHAIN TCTEX-TYPE PROTEIN 2B"/>
    <property type="match status" value="1"/>
</dbReference>
<dbReference type="Gene3D" id="3.30.1140.40">
    <property type="entry name" value="Tctex-1"/>
    <property type="match status" value="1"/>
</dbReference>
<keyword evidence="2" id="KW-1185">Reference proteome</keyword>
<evidence type="ECO:0000313" key="1">
    <source>
        <dbReference type="EMBL" id="KAG2374290.1"/>
    </source>
</evidence>
<dbReference type="GO" id="GO:0005868">
    <property type="term" value="C:cytoplasmic dynein complex"/>
    <property type="evidence" value="ECO:0007669"/>
    <property type="project" value="TreeGrafter"/>
</dbReference>